<keyword evidence="4" id="KW-1185">Reference proteome</keyword>
<dbReference type="EMBL" id="CP042913">
    <property type="protein sequence ID" value="QEG33553.1"/>
    <property type="molecule type" value="Genomic_DNA"/>
</dbReference>
<feature type="compositionally biased region" description="Basic and acidic residues" evidence="1">
    <location>
        <begin position="1247"/>
        <end position="1259"/>
    </location>
</feature>
<evidence type="ECO:0000313" key="3">
    <source>
        <dbReference type="EMBL" id="QEG33553.1"/>
    </source>
</evidence>
<dbReference type="OrthoDB" id="218680at2"/>
<feature type="signal peptide" evidence="2">
    <location>
        <begin position="1"/>
        <end position="19"/>
    </location>
</feature>
<gene>
    <name evidence="3" type="ORF">Pr1d_08170</name>
</gene>
<reference evidence="3 4" key="1">
    <citation type="submission" date="2019-08" db="EMBL/GenBank/DDBJ databases">
        <title>Deep-cultivation of Planctomycetes and their phenomic and genomic characterization uncovers novel biology.</title>
        <authorList>
            <person name="Wiegand S."/>
            <person name="Jogler M."/>
            <person name="Boedeker C."/>
            <person name="Pinto D."/>
            <person name="Vollmers J."/>
            <person name="Rivas-Marin E."/>
            <person name="Kohn T."/>
            <person name="Peeters S.H."/>
            <person name="Heuer A."/>
            <person name="Rast P."/>
            <person name="Oberbeckmann S."/>
            <person name="Bunk B."/>
            <person name="Jeske O."/>
            <person name="Meyerdierks A."/>
            <person name="Storesund J.E."/>
            <person name="Kallscheuer N."/>
            <person name="Luecker S."/>
            <person name="Lage O.M."/>
            <person name="Pohl T."/>
            <person name="Merkel B.J."/>
            <person name="Hornburger P."/>
            <person name="Mueller R.-W."/>
            <person name="Bruemmer F."/>
            <person name="Labrenz M."/>
            <person name="Spormann A.M."/>
            <person name="Op den Camp H."/>
            <person name="Overmann J."/>
            <person name="Amann R."/>
            <person name="Jetten M.S.M."/>
            <person name="Mascher T."/>
            <person name="Medema M.H."/>
            <person name="Devos D.P."/>
            <person name="Kaster A.-K."/>
            <person name="Ovreas L."/>
            <person name="Rohde M."/>
            <person name="Galperin M.Y."/>
            <person name="Jogler C."/>
        </authorList>
    </citation>
    <scope>NUCLEOTIDE SEQUENCE [LARGE SCALE GENOMIC DNA]</scope>
    <source>
        <strain evidence="3 4">Pr1d</strain>
    </source>
</reference>
<feature type="chain" id="PRO_5023107516" description="Autotransporter-associated beta strand repeat protein" evidence="2">
    <location>
        <begin position="20"/>
        <end position="1266"/>
    </location>
</feature>
<keyword evidence="2" id="KW-0732">Signal</keyword>
<organism evidence="3 4">
    <name type="scientific">Bythopirellula goksoeyrii</name>
    <dbReference type="NCBI Taxonomy" id="1400387"/>
    <lineage>
        <taxon>Bacteria</taxon>
        <taxon>Pseudomonadati</taxon>
        <taxon>Planctomycetota</taxon>
        <taxon>Planctomycetia</taxon>
        <taxon>Pirellulales</taxon>
        <taxon>Lacipirellulaceae</taxon>
        <taxon>Bythopirellula</taxon>
    </lineage>
</organism>
<dbReference type="RefSeq" id="WP_148072302.1">
    <property type="nucleotide sequence ID" value="NZ_CP042913.1"/>
</dbReference>
<dbReference type="Proteomes" id="UP000323917">
    <property type="component" value="Chromosome"/>
</dbReference>
<evidence type="ECO:0000256" key="1">
    <source>
        <dbReference type="SAM" id="MobiDB-lite"/>
    </source>
</evidence>
<feature type="region of interest" description="Disordered" evidence="1">
    <location>
        <begin position="1247"/>
        <end position="1266"/>
    </location>
</feature>
<dbReference type="AlphaFoldDB" id="A0A5B9QH89"/>
<dbReference type="KEGG" id="bgok:Pr1d_08170"/>
<protein>
    <recommendedName>
        <fullName evidence="5">Autotransporter-associated beta strand repeat protein</fullName>
    </recommendedName>
</protein>
<evidence type="ECO:0000256" key="2">
    <source>
        <dbReference type="SAM" id="SignalP"/>
    </source>
</evidence>
<accession>A0A5B9QH89</accession>
<proteinExistence type="predicted"/>
<sequence length="1266" mass="131645" precursor="true">MRRYLLSLSSALVFGTSFVGFSTEGLGQIWTGLGDGETWLDGSNWDAGIAPQVPGNSAFFDANFGIPQVPIQMDGAIAISSLDLLNAPGDVVIADDEPLHPFLAFELDNGGAAVPIKLDAAPGYSLTFAESLSSLQFNDDVEVDHQGSAGDVFRIASRVLGSKSLTFLPGSGRAELIGSFFQLDGLTTDIDTKLGDFGFLATQDVFSLSGDLTIGPAGRAEVAAFVQTPGNLVNDGFLLVEPESFVSVGDLVGTGPIDVFDFATLRANNGAGLYSGGVQVFGGTLSVGSPFGGPPGQVTLHHFATIGTTSPLYNPTLDPAVTVDPSIVNPGETGLAIDNVPGYSLPIDLNFNNGVPNSYRLGSPSLASIAAGTPVVPFDTGGGFPAYFMGGTGRLEIDTMLTDSTISGASTAFFMLRTLQFPFGLNTGSIVLNNINTFTGPVLVEQEQLWLEHPQAVGSATALDIVATNSQYQGGNYQHGTLVLNPAFIGAYAGSRPQLFGGALGFSTPHVISFLPTLTGSLGNTTFDASGFDGGSPMSNLFALGGTNVITQDPTFVIDDGLDPNGNPVVLITTDQAFVELTRPNLHSGGTAVVGRSILQISDSNQLGTGPLNISDQATLRITSSTNILNNIDLHDTFQFANAGIEVLSGQSVIFEGNMSTADAPQGTLTKQGAGRLEFNPLLPWSPLGQENLWGLRIAQGDVQLHQLPEYEPGPFNWQMGPLVFTGLTTSLDVSSAAIGNATNFDNAGFRVLRASPGTTTKLSVDTNTDLKIAGASDPNEIYGRVDKVGRGTLWLGGDSSGGDAHGSRYDGRGDLNIMEGAVRIGNLPGTDDAARAFPDDIILRIQNNATLIKEQDQPGRVHSLFVNDQSGPGVAEVILFGGFSPLGDGSLNVELDANGTFDITGVLLKLGNAPLRFSAQPGATVNISGGIQIDDGTVEVDGSGIDPFTDTVGGNSIAVTNNVITGGLRITAGTVSVQNLSGLGRTRVDTGAKLEILTPFQVQNIFEVNGEIQAPILLVNELMTGRGVVTGDVTFLNGAIAPNDNVNPGTPTPAALKITGSLNMGLGNELNIDVDGTSFTNDFVDIGGNANLSGALTIDVHTPFNSLGTSSHVILSAGGGIPSLFSTVPAPGDYLGSGVEFLGITYGPNDITVDLLQTAYADFDGDLDVDIADYIAWSFNYGSVGVSHAQGDADLDGDVDGNDFLIWQRQVGTVFSLNPSITPSNVPEPSAIGLLVITFILCSEGRRGGPRERSKEGHLPCQLRS</sequence>
<name>A0A5B9QH89_9BACT</name>
<evidence type="ECO:0000313" key="4">
    <source>
        <dbReference type="Proteomes" id="UP000323917"/>
    </source>
</evidence>
<evidence type="ECO:0008006" key="5">
    <source>
        <dbReference type="Google" id="ProtNLM"/>
    </source>
</evidence>